<name>A0A9P0GQP7_PHACE</name>
<gene>
    <name evidence="9" type="ORF">PHAECO_LOCUS11889</name>
</gene>
<dbReference type="InterPro" id="IPR015943">
    <property type="entry name" value="WD40/YVTN_repeat-like_dom_sf"/>
</dbReference>
<dbReference type="InterPro" id="IPR036322">
    <property type="entry name" value="WD40_repeat_dom_sf"/>
</dbReference>
<feature type="repeat" description="WD" evidence="8">
    <location>
        <begin position="225"/>
        <end position="267"/>
    </location>
</feature>
<keyword evidence="10" id="KW-1185">Reference proteome</keyword>
<dbReference type="InterPro" id="IPR001680">
    <property type="entry name" value="WD40_rpt"/>
</dbReference>
<dbReference type="InterPro" id="IPR052415">
    <property type="entry name" value="Diphthine_MTase"/>
</dbReference>
<evidence type="ECO:0000313" key="10">
    <source>
        <dbReference type="Proteomes" id="UP001153737"/>
    </source>
</evidence>
<dbReference type="OrthoDB" id="190846at2759"/>
<reference evidence="9" key="1">
    <citation type="submission" date="2022-01" db="EMBL/GenBank/DDBJ databases">
        <authorList>
            <person name="King R."/>
        </authorList>
    </citation>
    <scope>NUCLEOTIDE SEQUENCE</scope>
</reference>
<comment type="catalytic activity">
    <reaction evidence="7">
        <text>diphthine methyl ester-[translation elongation factor 2] + H2O = diphthine-[translation elongation factor 2] + methanol + H(+)</text>
        <dbReference type="Rhea" id="RHEA:42656"/>
        <dbReference type="Rhea" id="RHEA-COMP:10172"/>
        <dbReference type="Rhea" id="RHEA-COMP:10173"/>
        <dbReference type="ChEBI" id="CHEBI:15377"/>
        <dbReference type="ChEBI" id="CHEBI:15378"/>
        <dbReference type="ChEBI" id="CHEBI:17790"/>
        <dbReference type="ChEBI" id="CHEBI:79005"/>
        <dbReference type="ChEBI" id="CHEBI:82696"/>
        <dbReference type="EC" id="3.1.1.97"/>
    </reaction>
</comment>
<evidence type="ECO:0000313" key="9">
    <source>
        <dbReference type="EMBL" id="CAH1179744.1"/>
    </source>
</evidence>
<dbReference type="EMBL" id="OU896714">
    <property type="protein sequence ID" value="CAH1179744.1"/>
    <property type="molecule type" value="Genomic_DNA"/>
</dbReference>
<dbReference type="EC" id="3.1.1.97" evidence="6"/>
<keyword evidence="2 8" id="KW-0853">WD repeat</keyword>
<organism evidence="9 10">
    <name type="scientific">Phaedon cochleariae</name>
    <name type="common">Mustard beetle</name>
    <dbReference type="NCBI Taxonomy" id="80249"/>
    <lineage>
        <taxon>Eukaryota</taxon>
        <taxon>Metazoa</taxon>
        <taxon>Ecdysozoa</taxon>
        <taxon>Arthropoda</taxon>
        <taxon>Hexapoda</taxon>
        <taxon>Insecta</taxon>
        <taxon>Pterygota</taxon>
        <taxon>Neoptera</taxon>
        <taxon>Endopterygota</taxon>
        <taxon>Coleoptera</taxon>
        <taxon>Polyphaga</taxon>
        <taxon>Cucujiformia</taxon>
        <taxon>Chrysomeloidea</taxon>
        <taxon>Chrysomelidae</taxon>
        <taxon>Chrysomelinae</taxon>
        <taxon>Chrysomelini</taxon>
        <taxon>Phaedon</taxon>
    </lineage>
</organism>
<dbReference type="PROSITE" id="PS50082">
    <property type="entry name" value="WD_REPEATS_2"/>
    <property type="match status" value="1"/>
</dbReference>
<dbReference type="GO" id="GO:0061685">
    <property type="term" value="F:diphthine methylesterase activity"/>
    <property type="evidence" value="ECO:0007669"/>
    <property type="project" value="UniProtKB-EC"/>
</dbReference>
<dbReference type="SUPFAM" id="SSF50978">
    <property type="entry name" value="WD40 repeat-like"/>
    <property type="match status" value="1"/>
</dbReference>
<accession>A0A9P0GQP7</accession>
<proteinExistence type="inferred from homology"/>
<evidence type="ECO:0000256" key="6">
    <source>
        <dbReference type="ARBA" id="ARBA00039131"/>
    </source>
</evidence>
<dbReference type="GO" id="GO:0005737">
    <property type="term" value="C:cytoplasm"/>
    <property type="evidence" value="ECO:0007669"/>
    <property type="project" value="TreeGrafter"/>
</dbReference>
<evidence type="ECO:0000256" key="4">
    <source>
        <dbReference type="ARBA" id="ARBA00022801"/>
    </source>
</evidence>
<dbReference type="PANTHER" id="PTHR46042">
    <property type="entry name" value="DIPHTHINE METHYLTRANSFERASE"/>
    <property type="match status" value="1"/>
</dbReference>
<evidence type="ECO:0000256" key="5">
    <source>
        <dbReference type="ARBA" id="ARBA00038092"/>
    </source>
</evidence>
<keyword evidence="3" id="KW-0677">Repeat</keyword>
<dbReference type="Proteomes" id="UP001153737">
    <property type="component" value="Chromosome 8"/>
</dbReference>
<dbReference type="Pfam" id="PF00400">
    <property type="entry name" value="WD40"/>
    <property type="match status" value="1"/>
</dbReference>
<evidence type="ECO:0000256" key="8">
    <source>
        <dbReference type="PROSITE-ProRule" id="PRU00221"/>
    </source>
</evidence>
<dbReference type="PROSITE" id="PS00678">
    <property type="entry name" value="WD_REPEATS_1"/>
    <property type="match status" value="1"/>
</dbReference>
<evidence type="ECO:0000256" key="2">
    <source>
        <dbReference type="ARBA" id="ARBA00022574"/>
    </source>
</evidence>
<dbReference type="Gene3D" id="2.130.10.10">
    <property type="entry name" value="YVTN repeat-like/Quinoprotein amine dehydrogenase"/>
    <property type="match status" value="1"/>
</dbReference>
<protein>
    <recommendedName>
        <fullName evidence="6">methylated diphthine methylhydrolase</fullName>
        <ecNumber evidence="6">3.1.1.97</ecNumber>
    </recommendedName>
</protein>
<evidence type="ECO:0000256" key="1">
    <source>
        <dbReference type="ARBA" id="ARBA00005156"/>
    </source>
</evidence>
<keyword evidence="4" id="KW-0378">Hydrolase</keyword>
<dbReference type="InterPro" id="IPR019775">
    <property type="entry name" value="WD40_repeat_CS"/>
</dbReference>
<comment type="similarity">
    <text evidence="5">Belongs to the DPH7 family.</text>
</comment>
<dbReference type="PROSITE" id="PS50294">
    <property type="entry name" value="WD_REPEATS_REGION"/>
    <property type="match status" value="1"/>
</dbReference>
<dbReference type="GO" id="GO:0017183">
    <property type="term" value="P:protein histidyl modification to diphthamide"/>
    <property type="evidence" value="ECO:0007669"/>
    <property type="project" value="TreeGrafter"/>
</dbReference>
<evidence type="ECO:0000256" key="7">
    <source>
        <dbReference type="ARBA" id="ARBA00047551"/>
    </source>
</evidence>
<dbReference type="SMART" id="SM00320">
    <property type="entry name" value="WD40"/>
    <property type="match status" value="3"/>
</dbReference>
<sequence length="366" mass="41560">MENLSENIQTLFSYDTELSADSVEWCPHEPHQNVFVCANYQLEEKRDDHLESTVVHRTRKGRVLLFSITADNGLKLHETVNCPAVLDQKWCHERVNDSSHLGVVNANKEVTIFKLNVEGTSLETATTCNVDSDESETLVLSLDWSTGIYQSNEPEIICSDSKGNIHLLHLCGDSLQLIDTWNAHKFEAWIAAFYYWNTNIIFSGGDDSMFLKFDKRVGNQPVSRNRSHGAGVTSIHSNKSKEFIVATGSYDEYVRIWDTRNMKSEMSSIKMPGTLWRLKWDPFLQTHLLAACMLGGVHILNVQDIERMKIVGSYYEHKNIAYGADWCYSNKEFCDNFDGPGSSILGTCSFYDHLLCISKFDGIDVK</sequence>
<dbReference type="PANTHER" id="PTHR46042:SF1">
    <property type="entry name" value="DIPHTHINE METHYLTRANSFERASE"/>
    <property type="match status" value="1"/>
</dbReference>
<reference evidence="9" key="2">
    <citation type="submission" date="2022-10" db="EMBL/GenBank/DDBJ databases">
        <authorList>
            <consortium name="ENA_rothamsted_submissions"/>
            <consortium name="culmorum"/>
            <person name="King R."/>
        </authorList>
    </citation>
    <scope>NUCLEOTIDE SEQUENCE</scope>
</reference>
<comment type="pathway">
    <text evidence="1">Protein modification; peptidyl-diphthamide biosynthesis.</text>
</comment>
<dbReference type="AlphaFoldDB" id="A0A9P0GQP7"/>
<evidence type="ECO:0000256" key="3">
    <source>
        <dbReference type="ARBA" id="ARBA00022737"/>
    </source>
</evidence>